<evidence type="ECO:0000256" key="8">
    <source>
        <dbReference type="ARBA" id="ARBA00067480"/>
    </source>
</evidence>
<keyword evidence="2" id="KW-0343">GTPase activation</keyword>
<accession>A0A2A4IXF7</accession>
<dbReference type="PANTHER" id="PTHR22957">
    <property type="entry name" value="TBC1 DOMAIN FAMILY MEMBER GTPASE-ACTIVATING PROTEIN"/>
    <property type="match status" value="1"/>
</dbReference>
<evidence type="ECO:0000256" key="6">
    <source>
        <dbReference type="ARBA" id="ARBA00055283"/>
    </source>
</evidence>
<dbReference type="Gene3D" id="1.10.472.80">
    <property type="entry name" value="Ypt/Rab-GAP domain of gyp1p, domain 3"/>
    <property type="match status" value="2"/>
</dbReference>
<evidence type="ECO:0000256" key="4">
    <source>
        <dbReference type="ARBA" id="ARBA00022553"/>
    </source>
</evidence>
<evidence type="ECO:0000313" key="11">
    <source>
        <dbReference type="EMBL" id="PCG64166.1"/>
    </source>
</evidence>
<dbReference type="Pfam" id="PF00566">
    <property type="entry name" value="RabGAP-TBC"/>
    <property type="match status" value="2"/>
</dbReference>
<evidence type="ECO:0000259" key="10">
    <source>
        <dbReference type="PROSITE" id="PS50086"/>
    </source>
</evidence>
<dbReference type="Gene3D" id="1.10.8.270">
    <property type="entry name" value="putative rabgap domain of human tbc1 domain family member 14 like domains"/>
    <property type="match status" value="2"/>
</dbReference>
<organism evidence="11">
    <name type="scientific">Heliothis virescens</name>
    <name type="common">Tobacco budworm moth</name>
    <dbReference type="NCBI Taxonomy" id="7102"/>
    <lineage>
        <taxon>Eukaryota</taxon>
        <taxon>Metazoa</taxon>
        <taxon>Ecdysozoa</taxon>
        <taxon>Arthropoda</taxon>
        <taxon>Hexapoda</taxon>
        <taxon>Insecta</taxon>
        <taxon>Pterygota</taxon>
        <taxon>Neoptera</taxon>
        <taxon>Endopterygota</taxon>
        <taxon>Lepidoptera</taxon>
        <taxon>Glossata</taxon>
        <taxon>Ditrysia</taxon>
        <taxon>Noctuoidea</taxon>
        <taxon>Noctuidae</taxon>
        <taxon>Heliothinae</taxon>
        <taxon>Heliothis</taxon>
    </lineage>
</organism>
<evidence type="ECO:0000256" key="1">
    <source>
        <dbReference type="ARBA" id="ARBA00004496"/>
    </source>
</evidence>
<keyword evidence="3" id="KW-0963">Cytoplasm</keyword>
<dbReference type="PANTHER" id="PTHR22957:SF645">
    <property type="entry name" value="LD27216P"/>
    <property type="match status" value="1"/>
</dbReference>
<dbReference type="InterPro" id="IPR035969">
    <property type="entry name" value="Rab-GAP_TBC_sf"/>
</dbReference>
<dbReference type="FunFam" id="1.10.8.270:FF:000005">
    <property type="entry name" value="TBC1 domain family member 15"/>
    <property type="match status" value="2"/>
</dbReference>
<keyword evidence="4" id="KW-0597">Phosphoprotein</keyword>
<dbReference type="GO" id="GO:0005737">
    <property type="term" value="C:cytoplasm"/>
    <property type="evidence" value="ECO:0007669"/>
    <property type="project" value="UniProtKB-SubCell"/>
</dbReference>
<dbReference type="InterPro" id="IPR000195">
    <property type="entry name" value="Rab-GAP-TBC_dom"/>
</dbReference>
<reference evidence="11" key="1">
    <citation type="submission" date="2017-09" db="EMBL/GenBank/DDBJ databases">
        <title>Contemporary evolution of a Lepidopteran species, Heliothis virescens, in response to modern agricultural practices.</title>
        <authorList>
            <person name="Fritz M.L."/>
            <person name="Deyonke A.M."/>
            <person name="Papanicolaou A."/>
            <person name="Micinski S."/>
            <person name="Westbrook J."/>
            <person name="Gould F."/>
        </authorList>
    </citation>
    <scope>NUCLEOTIDE SEQUENCE [LARGE SCALE GENOMIC DNA]</scope>
    <source>
        <strain evidence="11">HvINT-</strain>
        <tissue evidence="11">Whole body</tissue>
    </source>
</reference>
<comment type="caution">
    <text evidence="11">The sequence shown here is derived from an EMBL/GenBank/DDBJ whole genome shotgun (WGS) entry which is preliminary data.</text>
</comment>
<dbReference type="EMBL" id="NWSH01005481">
    <property type="protein sequence ID" value="PCG64166.1"/>
    <property type="molecule type" value="Genomic_DNA"/>
</dbReference>
<comment type="subunit">
    <text evidence="7">Interacts with non-phosphorylated form of RAB8A; phosphorylation of RAB8A at 'Thr-72' disrupts this interaction. Interacts with ARMC12.</text>
</comment>
<gene>
    <name evidence="11" type="ORF">B5V51_11110</name>
</gene>
<feature type="domain" description="Rab-GAP TBC" evidence="10">
    <location>
        <begin position="433"/>
        <end position="643"/>
    </location>
</feature>
<feature type="domain" description="Rab-GAP TBC" evidence="10">
    <location>
        <begin position="46"/>
        <end position="256"/>
    </location>
</feature>
<dbReference type="SUPFAM" id="SSF47923">
    <property type="entry name" value="Ypt/Rab-GAP domain of gyp1p"/>
    <property type="match status" value="4"/>
</dbReference>
<evidence type="ECO:0000256" key="3">
    <source>
        <dbReference type="ARBA" id="ARBA00022490"/>
    </source>
</evidence>
<evidence type="ECO:0000256" key="5">
    <source>
        <dbReference type="ARBA" id="ARBA00022990"/>
    </source>
</evidence>
<dbReference type="SMART" id="SM00164">
    <property type="entry name" value="TBC"/>
    <property type="match status" value="2"/>
</dbReference>
<keyword evidence="5" id="KW-0007">Acetylation</keyword>
<protein>
    <recommendedName>
        <fullName evidence="8">TBC1 domain family member 15</fullName>
    </recommendedName>
    <alternativeName>
        <fullName evidence="9">GTPase-activating protein RAB7</fullName>
    </alternativeName>
</protein>
<evidence type="ECO:0000256" key="2">
    <source>
        <dbReference type="ARBA" id="ARBA00022468"/>
    </source>
</evidence>
<comment type="function">
    <text evidence="6">Acts as a GTPase activating protein for RAB7A. Does not act on RAB4, RAB5 or RAB6.</text>
</comment>
<evidence type="ECO:0000256" key="7">
    <source>
        <dbReference type="ARBA" id="ARBA00065268"/>
    </source>
</evidence>
<dbReference type="STRING" id="7102.A0A2A4IXF7"/>
<evidence type="ECO:0000256" key="9">
    <source>
        <dbReference type="ARBA" id="ARBA00082539"/>
    </source>
</evidence>
<dbReference type="AlphaFoldDB" id="A0A2A4IXF7"/>
<dbReference type="GO" id="GO:0005096">
    <property type="term" value="F:GTPase activator activity"/>
    <property type="evidence" value="ECO:0007669"/>
    <property type="project" value="UniProtKB-KW"/>
</dbReference>
<comment type="subcellular location">
    <subcellularLocation>
        <location evidence="1">Cytoplasm</location>
    </subcellularLocation>
</comment>
<sequence length="776" mass="89084">MKSVLIIYIVFSRGTPLSTEKWEGLQDTEGRVTEVEGVKQLIFRGGVAHSIRQSVWKYLLDYYPWHMTHAELRALTKKRTEEYFSMKLQWRSMTEGQEARFSEYRDRKSLVEKDVNRTDRTHPFFAGDNNPNLVVLQDILMTYVMYNFDLGYVQGMSDILAPLLLLLGNEVDSFWCFVGFMDKICTNFDMDQAGMKHQLLQLQQLLTFASPALAAHLAAKDSGNMYFCFRWLLVWFKREFSHRDIMRLWEVLWTSLPCANFHLLICVAILDAEKDVLISKDYGFTEILKHVNDLSMCLDVDKILSTAEGIYHQVVSAPHLTDQIRIILGLPTLNISTSTHSSEEPTTSKVEANGTVNGGAYTQDMDEVMTNRIDPCGCYAEEVVAKQMKSVLIIYIVFSRGTPLSTEKWEGLQDTEGRVTEVEGVKQLIFRGGVAHSIRQSVWKYLLDYYPWHMTHAELRALTKKRTEEYFSMKLQWRSMTEGQEARFSEYRDRKSLVEKDVNRTDRTHPFFAGDNNPNLVVLQDILMTYVMYNFDLGYVQGMSDILAPLLLLLGNEVDSFWCFVGFMDKICTNFDMDQAGMKHQLLQLQQLLTFASPALAAHLAAKDSGNMYFCFRWLLVWFKREFSHRDIMRLWEVLWTSLPCANFHLLICVAILDAEKDVLISKDYGFTEILKHVNDLSMCLDVDKILSTAEGIYHQVVSAPHLTDQIRIILGLPTLNISTSTHSSEEPTTSKVEANGTVNGGAYTQDMDEDTLEYNGLKIYIVTKTVWALLA</sequence>
<dbReference type="PROSITE" id="PS50086">
    <property type="entry name" value="TBC_RABGAP"/>
    <property type="match status" value="2"/>
</dbReference>
<proteinExistence type="predicted"/>
<dbReference type="FunFam" id="1.10.472.80:FF:000005">
    <property type="entry name" value="TBC1 domain family member 15"/>
    <property type="match status" value="2"/>
</dbReference>
<name>A0A2A4IXF7_HELVI</name>